<dbReference type="PANTHER" id="PTHR31900:SF30">
    <property type="entry name" value="SUPERFAMILY PROTEIN, PUTATIVE-RELATED"/>
    <property type="match status" value="1"/>
</dbReference>
<dbReference type="InterPro" id="IPR050232">
    <property type="entry name" value="FBL13/AtMIF1-like"/>
</dbReference>
<organism evidence="2 3">
    <name type="scientific">Heracleum sosnowskyi</name>
    <dbReference type="NCBI Taxonomy" id="360622"/>
    <lineage>
        <taxon>Eukaryota</taxon>
        <taxon>Viridiplantae</taxon>
        <taxon>Streptophyta</taxon>
        <taxon>Embryophyta</taxon>
        <taxon>Tracheophyta</taxon>
        <taxon>Spermatophyta</taxon>
        <taxon>Magnoliopsida</taxon>
        <taxon>eudicotyledons</taxon>
        <taxon>Gunneridae</taxon>
        <taxon>Pentapetalae</taxon>
        <taxon>asterids</taxon>
        <taxon>campanulids</taxon>
        <taxon>Apiales</taxon>
        <taxon>Apiaceae</taxon>
        <taxon>Apioideae</taxon>
        <taxon>apioid superclade</taxon>
        <taxon>Tordylieae</taxon>
        <taxon>Tordyliinae</taxon>
        <taxon>Heracleum</taxon>
    </lineage>
</organism>
<dbReference type="InterPro" id="IPR006566">
    <property type="entry name" value="FBD"/>
</dbReference>
<comment type="caution">
    <text evidence="2">The sequence shown here is derived from an EMBL/GenBank/DDBJ whole genome shotgun (WGS) entry which is preliminary data.</text>
</comment>
<dbReference type="EMBL" id="JAUIZM010000010">
    <property type="protein sequence ID" value="KAK1360782.1"/>
    <property type="molecule type" value="Genomic_DNA"/>
</dbReference>
<reference evidence="2" key="2">
    <citation type="submission" date="2023-05" db="EMBL/GenBank/DDBJ databases">
        <authorList>
            <person name="Schelkunov M.I."/>
        </authorList>
    </citation>
    <scope>NUCLEOTIDE SEQUENCE</scope>
    <source>
        <strain evidence="2">Hsosn_3</strain>
        <tissue evidence="2">Leaf</tissue>
    </source>
</reference>
<dbReference type="InterPro" id="IPR001810">
    <property type="entry name" value="F-box_dom"/>
</dbReference>
<dbReference type="SUPFAM" id="SSF81383">
    <property type="entry name" value="F-box domain"/>
    <property type="match status" value="1"/>
</dbReference>
<evidence type="ECO:0000313" key="2">
    <source>
        <dbReference type="EMBL" id="KAK1360782.1"/>
    </source>
</evidence>
<dbReference type="AlphaFoldDB" id="A0AAD8M5Z8"/>
<dbReference type="SUPFAM" id="SSF52047">
    <property type="entry name" value="RNI-like"/>
    <property type="match status" value="1"/>
</dbReference>
<reference evidence="2" key="1">
    <citation type="submission" date="2023-02" db="EMBL/GenBank/DDBJ databases">
        <title>Genome of toxic invasive species Heracleum sosnowskyi carries increased number of genes despite the absence of recent whole-genome duplications.</title>
        <authorList>
            <person name="Schelkunov M."/>
            <person name="Shtratnikova V."/>
            <person name="Makarenko M."/>
            <person name="Klepikova A."/>
            <person name="Omelchenko D."/>
            <person name="Novikova G."/>
            <person name="Obukhova E."/>
            <person name="Bogdanov V."/>
            <person name="Penin A."/>
            <person name="Logacheva M."/>
        </authorList>
    </citation>
    <scope>NUCLEOTIDE SEQUENCE</scope>
    <source>
        <strain evidence="2">Hsosn_3</strain>
        <tissue evidence="2">Leaf</tissue>
    </source>
</reference>
<dbReference type="Pfam" id="PF00646">
    <property type="entry name" value="F-box"/>
    <property type="match status" value="1"/>
</dbReference>
<evidence type="ECO:0000259" key="1">
    <source>
        <dbReference type="SMART" id="SM00579"/>
    </source>
</evidence>
<dbReference type="InterPro" id="IPR036047">
    <property type="entry name" value="F-box-like_dom_sf"/>
</dbReference>
<dbReference type="Gene3D" id="1.20.1280.50">
    <property type="match status" value="1"/>
</dbReference>
<dbReference type="InterPro" id="IPR053781">
    <property type="entry name" value="F-box_AtFBL13-like"/>
</dbReference>
<protein>
    <submittedName>
        <fullName evidence="2">F-box/LRR-repeat protein</fullName>
    </submittedName>
</protein>
<dbReference type="PANTHER" id="PTHR31900">
    <property type="entry name" value="F-BOX/RNI SUPERFAMILY PROTEIN-RELATED"/>
    <property type="match status" value="1"/>
</dbReference>
<name>A0AAD8M5Z8_9APIA</name>
<evidence type="ECO:0000313" key="3">
    <source>
        <dbReference type="Proteomes" id="UP001237642"/>
    </source>
</evidence>
<dbReference type="InterPro" id="IPR032675">
    <property type="entry name" value="LRR_dom_sf"/>
</dbReference>
<proteinExistence type="predicted"/>
<dbReference type="SMART" id="SM00579">
    <property type="entry name" value="FBD"/>
    <property type="match status" value="1"/>
</dbReference>
<accession>A0AAD8M5Z8</accession>
<feature type="domain" description="FBD" evidence="1">
    <location>
        <begin position="382"/>
        <end position="456"/>
    </location>
</feature>
<dbReference type="Proteomes" id="UP001237642">
    <property type="component" value="Unassembled WGS sequence"/>
</dbReference>
<gene>
    <name evidence="2" type="ORF">POM88_045256</name>
</gene>
<dbReference type="Gene3D" id="3.80.10.10">
    <property type="entry name" value="Ribonuclease Inhibitor"/>
    <property type="match status" value="1"/>
</dbReference>
<keyword evidence="3" id="KW-1185">Reference proteome</keyword>
<dbReference type="Pfam" id="PF23622">
    <property type="entry name" value="LRR_At1g61320_AtMIF1"/>
    <property type="match status" value="1"/>
</dbReference>
<dbReference type="InterPro" id="IPR055357">
    <property type="entry name" value="LRR_At1g61320_AtMIF1"/>
</dbReference>
<sequence>MCCKNKNQKLSELKSDKISGLPDCVLQYILSLIPTKDAVATCILSKRWKFLWTSVPIIDFDDAALYTNSDSPYPIEVTSFMNFVERVLLLRDSSSLKKFRLSCRVCFSASRVHAWVSAAVMHDIEELDLCFFVEKPFMLPLCVFQSKSLTVLKLQMNCDLQLPNCISFPSLKTMDLCLVTFLDDKSTEKLFSNCPVLQELSILDCEWVNLMNVTISIPTLKSLTIDDLPYYGTFDVNGCQIKIDAENLTHLSYIGYLCNELIPCHVPSLVKAHIHIPNLFRDQKEVVPRTAKLLRGLQHVHSLRMSTRTIKSLFLAGNLLEVPLFQRLTCLELTMKIENLSIAGLMNLLHCSPNLESLHFFEGLQLCVCSDDDAWYIKPAPRCLVSCLKKVRFQNFRGCDSEICFLKYFLENALVLEKMYIYSAKNTKGSQKSQKELKTLLKSTDRGSKNCMLSFI</sequence>
<dbReference type="CDD" id="cd22160">
    <property type="entry name" value="F-box_AtFBL13-like"/>
    <property type="match status" value="1"/>
</dbReference>